<dbReference type="EMBL" id="FOGT01000008">
    <property type="protein sequence ID" value="SES10786.1"/>
    <property type="molecule type" value="Genomic_DNA"/>
</dbReference>
<accession>A0A1H9UMV9</accession>
<dbReference type="AlphaFoldDB" id="A0A1H9UMV9"/>
<reference evidence="2" key="1">
    <citation type="submission" date="2016-10" db="EMBL/GenBank/DDBJ databases">
        <authorList>
            <person name="Varghese N."/>
            <person name="Submissions S."/>
        </authorList>
    </citation>
    <scope>NUCLEOTIDE SEQUENCE [LARGE SCALE GENOMIC DNA]</scope>
    <source>
        <strain evidence="2">S9</strain>
    </source>
</reference>
<dbReference type="Pfam" id="PF14398">
    <property type="entry name" value="ATPgrasp_YheCD"/>
    <property type="match status" value="1"/>
</dbReference>
<dbReference type="InterPro" id="IPR026838">
    <property type="entry name" value="YheC/D"/>
</dbReference>
<dbReference type="STRING" id="1601833.SAMN05518684_10855"/>
<dbReference type="RefSeq" id="WP_093051836.1">
    <property type="nucleotide sequence ID" value="NZ_FOGT01000008.1"/>
</dbReference>
<dbReference type="Proteomes" id="UP000198571">
    <property type="component" value="Unassembled WGS sequence"/>
</dbReference>
<proteinExistence type="predicted"/>
<sequence length="443" mass="51693">MLKVKWIPRQGDTDIYLPKSMKSKDKLTSNKIYFRFGSWKRKLAVKFLEELPKDVIKLASDLKEDLFIPEDLTFNFKITNNTLQLGPVILWIASNTGGRLARRLPHLQTRIEQFVPEKGMICLCAEDGIDPEKKEIKGYYYCPQAETGELKWKEANFFSPGAVFKRVRLSEDINNHLIKLTNGKMFNSYFFNKWEMWQWLSPDSILRKYLPYTKKADEIKHIKEMLSNYPCVYVKPARGSEGRSIIKMERDKNGFLITDDKQQKTFTQHLETHPLIEKRLNSSKEYLVQQGLPVNYDSSHVDFRIYMQKGASKRWRSSGITARISQKGSIITNVRCMDYWLPGHEAFRQIYNLDKKKAALLERKIVKICSRACRRAGRKGTYGDIAIDFVVDEDLHFWILEMNMRNVYPVEDPALEAAVKGTPFLYAMSLDGFPVKRKKVKKN</sequence>
<evidence type="ECO:0000313" key="1">
    <source>
        <dbReference type="EMBL" id="SES10786.1"/>
    </source>
</evidence>
<keyword evidence="2" id="KW-1185">Reference proteome</keyword>
<dbReference type="OrthoDB" id="7869153at2"/>
<gene>
    <name evidence="1" type="ORF">SAMN05518684_10855</name>
</gene>
<organism evidence="1 2">
    <name type="scientific">Salipaludibacillus aurantiacus</name>
    <dbReference type="NCBI Taxonomy" id="1601833"/>
    <lineage>
        <taxon>Bacteria</taxon>
        <taxon>Bacillati</taxon>
        <taxon>Bacillota</taxon>
        <taxon>Bacilli</taxon>
        <taxon>Bacillales</taxon>
        <taxon>Bacillaceae</taxon>
    </lineage>
</organism>
<evidence type="ECO:0000313" key="2">
    <source>
        <dbReference type="Proteomes" id="UP000198571"/>
    </source>
</evidence>
<name>A0A1H9UMV9_9BACI</name>
<protein>
    <submittedName>
        <fullName evidence="1">YheC/D like ATP-grasp</fullName>
    </submittedName>
</protein>
<dbReference type="SUPFAM" id="SSF56059">
    <property type="entry name" value="Glutathione synthetase ATP-binding domain-like"/>
    <property type="match status" value="1"/>
</dbReference>